<evidence type="ECO:0000256" key="2">
    <source>
        <dbReference type="ARBA" id="ARBA00022730"/>
    </source>
</evidence>
<dbReference type="EMBL" id="JBJHZZ010000011">
    <property type="protein sequence ID" value="MFL0248005.1"/>
    <property type="molecule type" value="Genomic_DNA"/>
</dbReference>
<proteinExistence type="inferred from homology"/>
<sequence>MRLDKYLKVSRIIKRRTVAKEACENGRVFINNKAAKPSTEVKENDIIEIQYAAKTLKAKITSISEHVRKEEAKAMYEILAGEEDKEEEE</sequence>
<dbReference type="PIRSF" id="PIRSF038881">
    <property type="entry name" value="RNAbp_HP1423"/>
    <property type="match status" value="1"/>
</dbReference>
<comment type="caution">
    <text evidence="7">The sequence shown here is derived from an EMBL/GenBank/DDBJ whole genome shotgun (WGS) entry which is preliminary data.</text>
</comment>
<dbReference type="InterPro" id="IPR002942">
    <property type="entry name" value="S4_RNA-bd"/>
</dbReference>
<keyword evidence="3 5" id="KW-0694">RNA-binding</keyword>
<comment type="similarity">
    <text evidence="5">Belongs to the RqcP family.</text>
</comment>
<dbReference type="InterPro" id="IPR025490">
    <property type="entry name" value="RqcP"/>
</dbReference>
<dbReference type="HAMAP" id="MF_00871">
    <property type="entry name" value="RqcP"/>
    <property type="match status" value="1"/>
</dbReference>
<comment type="subunit">
    <text evidence="5">Associates with stalled 50S ribosomal subunits. Binds to RqcH, 23S rRNA and the P-site tRNA. Does not require RqcH for association with 50S subunits.</text>
</comment>
<evidence type="ECO:0000313" key="8">
    <source>
        <dbReference type="Proteomes" id="UP001623591"/>
    </source>
</evidence>
<dbReference type="SUPFAM" id="SSF55174">
    <property type="entry name" value="Alpha-L RNA-binding motif"/>
    <property type="match status" value="1"/>
</dbReference>
<keyword evidence="4 5" id="KW-0648">Protein biosynthesis</keyword>
<evidence type="ECO:0000256" key="1">
    <source>
        <dbReference type="ARBA" id="ARBA00022555"/>
    </source>
</evidence>
<accession>A0ABW8T6F8</accession>
<reference evidence="7 8" key="1">
    <citation type="submission" date="2024-11" db="EMBL/GenBank/DDBJ databases">
        <authorList>
            <person name="Heng Y.C."/>
            <person name="Lim A.C.H."/>
            <person name="Lee J.K.Y."/>
            <person name="Kittelmann S."/>
        </authorList>
    </citation>
    <scope>NUCLEOTIDE SEQUENCE [LARGE SCALE GENOMIC DNA]</scope>
    <source>
        <strain evidence="7 8">WILCCON 0185</strain>
    </source>
</reference>
<evidence type="ECO:0000256" key="5">
    <source>
        <dbReference type="HAMAP-Rule" id="MF_00871"/>
    </source>
</evidence>
<dbReference type="InterPro" id="IPR036986">
    <property type="entry name" value="S4_RNA-bd_sf"/>
</dbReference>
<keyword evidence="8" id="KW-1185">Reference proteome</keyword>
<keyword evidence="1 5" id="KW-0820">tRNA-binding</keyword>
<evidence type="ECO:0000313" key="7">
    <source>
        <dbReference type="EMBL" id="MFL0248005.1"/>
    </source>
</evidence>
<evidence type="ECO:0000256" key="4">
    <source>
        <dbReference type="ARBA" id="ARBA00022917"/>
    </source>
</evidence>
<name>A0ABW8T6F8_9CLOT</name>
<gene>
    <name evidence="5" type="primary">rqcP</name>
    <name evidence="7" type="ORF">ACJDUG_13605</name>
</gene>
<dbReference type="Gene3D" id="3.10.290.10">
    <property type="entry name" value="RNA-binding S4 domain"/>
    <property type="match status" value="1"/>
</dbReference>
<comment type="function">
    <text evidence="5">Key component of the ribosome quality control system (RQC), a ribosome-associated complex that mediates the extraction of incompletely synthesized nascent chains from stalled ribosomes and their subsequent degradation. RqcH recruits Ala-charged tRNA, and with RqcP directs the elongation of stalled nascent chains on 50S ribosomal subunits, leading to non-templated C-terminal alanine extensions (Ala tail). The Ala tail promotes nascent chain degradation. RqcP is associated with the translocation-like movement of the peptidyl-tRNA from the A-site into the P-site.</text>
</comment>
<keyword evidence="2 5" id="KW-0699">rRNA-binding</keyword>
<dbReference type="Pfam" id="PF01479">
    <property type="entry name" value="S4"/>
    <property type="match status" value="1"/>
</dbReference>
<dbReference type="RefSeq" id="WP_406770436.1">
    <property type="nucleotide sequence ID" value="NZ_JBJHZZ010000011.1"/>
</dbReference>
<dbReference type="PROSITE" id="PS50889">
    <property type="entry name" value="S4"/>
    <property type="match status" value="1"/>
</dbReference>
<dbReference type="SMART" id="SM00363">
    <property type="entry name" value="S4"/>
    <property type="match status" value="1"/>
</dbReference>
<evidence type="ECO:0000256" key="3">
    <source>
        <dbReference type="ARBA" id="ARBA00022884"/>
    </source>
</evidence>
<feature type="domain" description="RNA-binding S4" evidence="6">
    <location>
        <begin position="1"/>
        <end position="61"/>
    </location>
</feature>
<evidence type="ECO:0000259" key="6">
    <source>
        <dbReference type="SMART" id="SM00363"/>
    </source>
</evidence>
<dbReference type="CDD" id="cd00165">
    <property type="entry name" value="S4"/>
    <property type="match status" value="1"/>
</dbReference>
<protein>
    <recommendedName>
        <fullName evidence="5">RQC P-site tRNA stabilizing factor</fullName>
        <shortName evidence="5">RqcP</shortName>
    </recommendedName>
    <alternativeName>
        <fullName evidence="5">Ribosome-associated protein quality control protein P</fullName>
    </alternativeName>
</protein>
<organism evidence="7 8">
    <name type="scientific">Candidatus Clostridium stratigraminis</name>
    <dbReference type="NCBI Taxonomy" id="3381661"/>
    <lineage>
        <taxon>Bacteria</taxon>
        <taxon>Bacillati</taxon>
        <taxon>Bacillota</taxon>
        <taxon>Clostridia</taxon>
        <taxon>Eubacteriales</taxon>
        <taxon>Clostridiaceae</taxon>
        <taxon>Clostridium</taxon>
    </lineage>
</organism>
<dbReference type="Proteomes" id="UP001623591">
    <property type="component" value="Unassembled WGS sequence"/>
</dbReference>